<name>I3CZX1_9ARCH</name>
<dbReference type="Proteomes" id="UP000003423">
    <property type="component" value="Unassembled WGS sequence"/>
</dbReference>
<dbReference type="AlphaFoldDB" id="I3CZX1"/>
<dbReference type="EMBL" id="AEXL02000161">
    <property type="protein sequence ID" value="EIJ65014.1"/>
    <property type="molecule type" value="Genomic_DNA"/>
</dbReference>
<protein>
    <submittedName>
        <fullName evidence="1">Uncharacterized protein</fullName>
    </submittedName>
</protein>
<dbReference type="PATRIC" id="fig|859350.6.peg.1905"/>
<organism evidence="1 2">
    <name type="scientific">Candidatus Nitrosopumilus salarius BD31</name>
    <dbReference type="NCBI Taxonomy" id="859350"/>
    <lineage>
        <taxon>Archaea</taxon>
        <taxon>Nitrososphaerota</taxon>
        <taxon>Nitrososphaeria</taxon>
        <taxon>Nitrosopumilales</taxon>
        <taxon>Nitrosopumilaceae</taxon>
        <taxon>Nitrosopumilus</taxon>
    </lineage>
</organism>
<proteinExistence type="predicted"/>
<sequence length="47" mass="5439">MKNKRLRIGVATSVSKEHWQKAELYPNNTNNSILLSDEQKSKLALFH</sequence>
<accession>I3CZX1</accession>
<keyword evidence="2" id="KW-1185">Reference proteome</keyword>
<comment type="caution">
    <text evidence="1">The sequence shown here is derived from an EMBL/GenBank/DDBJ whole genome shotgun (WGS) entry which is preliminary data.</text>
</comment>
<evidence type="ECO:0000313" key="1">
    <source>
        <dbReference type="EMBL" id="EIJ65014.1"/>
    </source>
</evidence>
<evidence type="ECO:0000313" key="2">
    <source>
        <dbReference type="Proteomes" id="UP000003423"/>
    </source>
</evidence>
<dbReference type="RefSeq" id="WP_008301610.1">
    <property type="nucleotide sequence ID" value="NZ_AEXL02000161.1"/>
</dbReference>
<gene>
    <name evidence="1" type="ORF">BD31_I0768</name>
</gene>
<reference evidence="1 2" key="1">
    <citation type="journal article" date="2012" name="J. Bacteriol.">
        <title>Genome sequence of "Candidatus Nitrosopumilus salaria" BD31, an ammonia-oxidizing archaeon from the San Francisco Bay estuary.</title>
        <authorList>
            <person name="Mosier A.C."/>
            <person name="Allen E.E."/>
            <person name="Kim M."/>
            <person name="Ferriera S."/>
            <person name="Francis C.A."/>
        </authorList>
    </citation>
    <scope>NUCLEOTIDE SEQUENCE [LARGE SCALE GENOMIC DNA]</scope>
    <source>
        <strain evidence="1 2">BD31</strain>
    </source>
</reference>